<protein>
    <recommendedName>
        <fullName evidence="3">Peptidase S9 prolyl oligopeptidase catalytic domain-containing protein</fullName>
    </recommendedName>
</protein>
<evidence type="ECO:0000256" key="1">
    <source>
        <dbReference type="ARBA" id="ARBA00022801"/>
    </source>
</evidence>
<gene>
    <name evidence="4" type="ORF">METZ01_LOCUS61468</name>
</gene>
<dbReference type="Gene3D" id="3.40.50.1820">
    <property type="entry name" value="alpha/beta hydrolase"/>
    <property type="match status" value="1"/>
</dbReference>
<dbReference type="InterPro" id="IPR029058">
    <property type="entry name" value="AB_hydrolase_fold"/>
</dbReference>
<dbReference type="InterPro" id="IPR001375">
    <property type="entry name" value="Peptidase_S9_cat"/>
</dbReference>
<proteinExistence type="predicted"/>
<keyword evidence="1" id="KW-0378">Hydrolase</keyword>
<feature type="compositionally biased region" description="Acidic residues" evidence="2">
    <location>
        <begin position="160"/>
        <end position="187"/>
    </location>
</feature>
<dbReference type="PANTHER" id="PTHR42776">
    <property type="entry name" value="SERINE PEPTIDASE S9 FAMILY MEMBER"/>
    <property type="match status" value="1"/>
</dbReference>
<dbReference type="GO" id="GO:0004252">
    <property type="term" value="F:serine-type endopeptidase activity"/>
    <property type="evidence" value="ECO:0007669"/>
    <property type="project" value="TreeGrafter"/>
</dbReference>
<evidence type="ECO:0000313" key="4">
    <source>
        <dbReference type="EMBL" id="SVA08614.1"/>
    </source>
</evidence>
<accession>A0A381SYZ8</accession>
<dbReference type="PANTHER" id="PTHR42776:SF4">
    <property type="entry name" value="ACYLAMINO-ACID-RELEASING ENZYME"/>
    <property type="match status" value="1"/>
</dbReference>
<dbReference type="SUPFAM" id="SSF53474">
    <property type="entry name" value="alpha/beta-Hydrolases"/>
    <property type="match status" value="1"/>
</dbReference>
<evidence type="ECO:0000259" key="3">
    <source>
        <dbReference type="Pfam" id="PF00326"/>
    </source>
</evidence>
<organism evidence="4">
    <name type="scientific">marine metagenome</name>
    <dbReference type="NCBI Taxonomy" id="408172"/>
    <lineage>
        <taxon>unclassified sequences</taxon>
        <taxon>metagenomes</taxon>
        <taxon>ecological metagenomes</taxon>
    </lineage>
</organism>
<sequence>MLVVLVTFVATVSLSAVPVRAQVDAGKGPLTHEDYDSWKRIQGQQISPNGEWVAFTAVPQEGDGELIVSHVESGSEYRHPRGTGSRFGPDSAYLVFTIAPSEEETKAAREAKTKPDDMPKNAFGIMSLANGDVVEIQRVRSFRVPQDAGGYIAYLHEAPTSEEDAADAASAEEGEAGEEEGEAEEEEGDKKDKDFGTTLTVRSLADGSEWNAASVLSYQFTDDGEIVLYTVSSEENPEGDGVYAYNTAQGSTAAVISGEGNYERLALDEDHNRLAFVTDRDDYAADEPTFNLYGWDVGSPEAELWASHTSTQEFPSGMAVSNLSAVSFNDDGTIVLFGIKEIPEPKPDDEGEEEDEEKAVFDLWSWDDPYPQPQQLQMRQRVENQTWESVYHVGSGRFVKLADEDIPDVRLSTDGSVAFAITNVPYTKRVSYYGTFNDAYVIDPMTGERTMVAEGLFRGATLSPGGRYISWFGMDDYDWYVYDIVDGTTRNLTETLDVQFDREDWDTPQAASSYGIGGWLTGDEGVLIYDRYDIWMLRPDGSEARIITDGYGRANDLSFRRVRLDPDEDFIDPEGELLLSTTNEETRATGFYTDSVNSTESPREIIMVDKSIGNPTKARAADVLMFTQSTFSEYPDIWVSGMDFIGKQVSHLGAQTDRFLWGEAELRNFRSSDGVPLKGILIKPEDFDPDRQYPLLVYIYETLHQGLHSFRHPSPGTSVNASYYVSNDYVVWMPDIEYGTGYPGKDALKCVLPGINMLIAEGFIAEDRIGIQGHSWGGYQISYMVTQTNIFAAAEAGAPVSNMTSAYGGIRWASGMVRQFQYEQTQSRLGDSLWEVPLRYVENSPIFWADKIETPLLILHNDEDGAVPWYQGIEFIMALRRLEKPSWMFNYNGEAHGLRQRVNQKDFTVRMQEFFDYYLKDQTPPLWMVEGIKAWEKGKTEK</sequence>
<dbReference type="Pfam" id="PF00326">
    <property type="entry name" value="Peptidase_S9"/>
    <property type="match status" value="1"/>
</dbReference>
<evidence type="ECO:0000256" key="2">
    <source>
        <dbReference type="SAM" id="MobiDB-lite"/>
    </source>
</evidence>
<dbReference type="SUPFAM" id="SSF82171">
    <property type="entry name" value="DPP6 N-terminal domain-like"/>
    <property type="match status" value="1"/>
</dbReference>
<dbReference type="GO" id="GO:0006508">
    <property type="term" value="P:proteolysis"/>
    <property type="evidence" value="ECO:0007669"/>
    <property type="project" value="InterPro"/>
</dbReference>
<feature type="domain" description="Peptidase S9 prolyl oligopeptidase catalytic" evidence="3">
    <location>
        <begin position="746"/>
        <end position="921"/>
    </location>
</feature>
<dbReference type="EMBL" id="UINC01003709">
    <property type="protein sequence ID" value="SVA08614.1"/>
    <property type="molecule type" value="Genomic_DNA"/>
</dbReference>
<reference evidence="4" key="1">
    <citation type="submission" date="2018-05" db="EMBL/GenBank/DDBJ databases">
        <authorList>
            <person name="Lanie J.A."/>
            <person name="Ng W.-L."/>
            <person name="Kazmierczak K.M."/>
            <person name="Andrzejewski T.M."/>
            <person name="Davidsen T.M."/>
            <person name="Wayne K.J."/>
            <person name="Tettelin H."/>
            <person name="Glass J.I."/>
            <person name="Rusch D."/>
            <person name="Podicherti R."/>
            <person name="Tsui H.-C.T."/>
            <person name="Winkler M.E."/>
        </authorList>
    </citation>
    <scope>NUCLEOTIDE SEQUENCE</scope>
</reference>
<dbReference type="AlphaFoldDB" id="A0A381SYZ8"/>
<name>A0A381SYZ8_9ZZZZ</name>
<feature type="region of interest" description="Disordered" evidence="2">
    <location>
        <begin position="160"/>
        <end position="195"/>
    </location>
</feature>